<dbReference type="Pfam" id="PF13579">
    <property type="entry name" value="Glyco_trans_4_4"/>
    <property type="match status" value="1"/>
</dbReference>
<dbReference type="InterPro" id="IPR001296">
    <property type="entry name" value="Glyco_trans_1"/>
</dbReference>
<dbReference type="RefSeq" id="WP_087185966.1">
    <property type="nucleotide sequence ID" value="NZ_NFHO01000003.1"/>
</dbReference>
<comment type="caution">
    <text evidence="5">The sequence shown here is derived from an EMBL/GenBank/DDBJ whole genome shotgun (WGS) entry which is preliminary data.</text>
</comment>
<evidence type="ECO:0000256" key="2">
    <source>
        <dbReference type="ARBA" id="ARBA00022679"/>
    </source>
</evidence>
<dbReference type="Proteomes" id="UP000196560">
    <property type="component" value="Unassembled WGS sequence"/>
</dbReference>
<evidence type="ECO:0008006" key="7">
    <source>
        <dbReference type="Google" id="ProtNLM"/>
    </source>
</evidence>
<name>A0A1Y3U674_9ACTN</name>
<dbReference type="InterPro" id="IPR028098">
    <property type="entry name" value="Glyco_trans_4-like_N"/>
</dbReference>
<keyword evidence="6" id="KW-1185">Reference proteome</keyword>
<organism evidence="5 6">
    <name type="scientific">Enorma massiliensis</name>
    <dbReference type="NCBI Taxonomy" id="1472761"/>
    <lineage>
        <taxon>Bacteria</taxon>
        <taxon>Bacillati</taxon>
        <taxon>Actinomycetota</taxon>
        <taxon>Coriobacteriia</taxon>
        <taxon>Coriobacteriales</taxon>
        <taxon>Coriobacteriaceae</taxon>
        <taxon>Enorma</taxon>
    </lineage>
</organism>
<keyword evidence="1" id="KW-0328">Glycosyltransferase</keyword>
<keyword evidence="2" id="KW-0808">Transferase</keyword>
<dbReference type="EMBL" id="NFHO01000003">
    <property type="protein sequence ID" value="OUN43655.1"/>
    <property type="molecule type" value="Genomic_DNA"/>
</dbReference>
<dbReference type="AlphaFoldDB" id="A0A1Y3U674"/>
<dbReference type="Gene3D" id="3.40.50.2000">
    <property type="entry name" value="Glycogen Phosphorylase B"/>
    <property type="match status" value="2"/>
</dbReference>
<evidence type="ECO:0000259" key="3">
    <source>
        <dbReference type="Pfam" id="PF00534"/>
    </source>
</evidence>
<evidence type="ECO:0000256" key="1">
    <source>
        <dbReference type="ARBA" id="ARBA00022676"/>
    </source>
</evidence>
<evidence type="ECO:0000313" key="5">
    <source>
        <dbReference type="EMBL" id="OUN43655.1"/>
    </source>
</evidence>
<dbReference type="Pfam" id="PF00534">
    <property type="entry name" value="Glycos_transf_1"/>
    <property type="match status" value="1"/>
</dbReference>
<evidence type="ECO:0000259" key="4">
    <source>
        <dbReference type="Pfam" id="PF13579"/>
    </source>
</evidence>
<sequence length="402" mass="45523">MRILVVCQHYWPEPFNSTDVCETLVARGHEVTVITGLPNTGMPGNEIPTEWKRAEHLNEVRNGVRILRAKLHPRKSGAVNRIFNYLSFWLNANRLAKHLDDDFDVVLGYQFSPVMQVDPGIVYAKKHGKRMLLYCFDLWPASLLAGGFKEDSLPFTWMKRVSKRIYSEADAIAVTSPLFDEYFCKELELNIPASVYLPQYAEDMFLEETCTFAAGFDRSKLNLTFAGNVGSAQSVETIIEAASLIRENRQIIFHIVGSGSHLEKCEELALELKLDNVVFHGRKPLEEMPAYYAASDAMLVTFADSPMARYTLPRKVQSYLAAGKPILAAASGETERVIQEAQCGYCCGFEDARGLARIANAFFEEKGVDRLCENARRYYRAHFTKETFYSHLEQVLAQLTKE</sequence>
<dbReference type="GO" id="GO:0016757">
    <property type="term" value="F:glycosyltransferase activity"/>
    <property type="evidence" value="ECO:0007669"/>
    <property type="project" value="UniProtKB-KW"/>
</dbReference>
<dbReference type="PANTHER" id="PTHR12526">
    <property type="entry name" value="GLYCOSYLTRANSFERASE"/>
    <property type="match status" value="1"/>
</dbReference>
<dbReference type="PANTHER" id="PTHR12526:SF609">
    <property type="entry name" value="LIPOPOLYSACCHARIDE BIOSYNTHESIS PROTEIN"/>
    <property type="match status" value="1"/>
</dbReference>
<evidence type="ECO:0000313" key="6">
    <source>
        <dbReference type="Proteomes" id="UP000196560"/>
    </source>
</evidence>
<feature type="domain" description="Glycosyltransferase subfamily 4-like N-terminal" evidence="4">
    <location>
        <begin position="19"/>
        <end position="183"/>
    </location>
</feature>
<feature type="domain" description="Glycosyl transferase family 1" evidence="3">
    <location>
        <begin position="218"/>
        <end position="376"/>
    </location>
</feature>
<accession>A0A1Y3U674</accession>
<proteinExistence type="predicted"/>
<reference evidence="6" key="1">
    <citation type="submission" date="2017-04" db="EMBL/GenBank/DDBJ databases">
        <title>Function of individual gut microbiota members based on whole genome sequencing of pure cultures obtained from chicken caecum.</title>
        <authorList>
            <person name="Medvecky M."/>
            <person name="Cejkova D."/>
            <person name="Polansky O."/>
            <person name="Karasova D."/>
            <person name="Kubasova T."/>
            <person name="Cizek A."/>
            <person name="Rychlik I."/>
        </authorList>
    </citation>
    <scope>NUCLEOTIDE SEQUENCE [LARGE SCALE GENOMIC DNA]</scope>
    <source>
        <strain evidence="6">An70</strain>
    </source>
</reference>
<protein>
    <recommendedName>
        <fullName evidence="7">Glycosyltransferase WbuB</fullName>
    </recommendedName>
</protein>
<gene>
    <name evidence="5" type="ORF">B5G21_02885</name>
</gene>
<dbReference type="SUPFAM" id="SSF53756">
    <property type="entry name" value="UDP-Glycosyltransferase/glycogen phosphorylase"/>
    <property type="match status" value="1"/>
</dbReference>
<dbReference type="CDD" id="cd03794">
    <property type="entry name" value="GT4_WbuB-like"/>
    <property type="match status" value="1"/>
</dbReference>